<dbReference type="EMBL" id="DS231713">
    <property type="protein sequence ID" value="KNB13860.1"/>
    <property type="molecule type" value="Genomic_DNA"/>
</dbReference>
<reference evidence="3" key="1">
    <citation type="submission" date="2007-04" db="EMBL/GenBank/DDBJ databases">
        <authorList>
            <consortium name="The Broad Institute Genome Sequencing Platform"/>
            <person name="Birren B."/>
            <person name="Lander E."/>
            <person name="Galagan J."/>
            <person name="Nusbaum C."/>
            <person name="Devon K."/>
            <person name="Ma L.-J."/>
            <person name="Jaffe D."/>
            <person name="Butler J."/>
            <person name="Alvarez P."/>
            <person name="Gnerre S."/>
            <person name="Grabherr M."/>
            <person name="Kleber M."/>
            <person name="Mauceli E."/>
            <person name="Brockman W."/>
            <person name="MacCallum I.A."/>
            <person name="Young S."/>
            <person name="LaButti K."/>
            <person name="DeCaprio D."/>
            <person name="Crawford M."/>
            <person name="Koehrsen M."/>
            <person name="Engels R."/>
            <person name="Montgomery P."/>
            <person name="Pearson M."/>
            <person name="Howarth C."/>
            <person name="Larson L."/>
            <person name="White J."/>
            <person name="O'Leary S."/>
            <person name="Kodira C."/>
            <person name="Zeng Q."/>
            <person name="Yandava C."/>
            <person name="Alvarado L."/>
            <person name="Kistler C."/>
            <person name="Shim W.-B."/>
            <person name="Kang S."/>
            <person name="Woloshuk C."/>
        </authorList>
    </citation>
    <scope>NUCLEOTIDE SEQUENCE</scope>
    <source>
        <strain evidence="3">4287</strain>
    </source>
</reference>
<dbReference type="KEGG" id="fox:FOXG_21349"/>
<dbReference type="VEuPathDB" id="FungiDB:FOXG_21349"/>
<dbReference type="KEGG" id="fox:FOXG_20959"/>
<proteinExistence type="predicted"/>
<dbReference type="AlphaFoldDB" id="A0A0J9VXK5"/>
<evidence type="ECO:0000313" key="4">
    <source>
        <dbReference type="Proteomes" id="UP000009097"/>
    </source>
</evidence>
<evidence type="ECO:0000256" key="1">
    <source>
        <dbReference type="SAM" id="MobiDB-lite"/>
    </source>
</evidence>
<reference evidence="3" key="2">
    <citation type="journal article" date="2010" name="Nature">
        <title>Comparative genomics reveals mobile pathogenicity chromosomes in Fusarium.</title>
        <authorList>
            <person name="Ma L.J."/>
            <person name="van der Does H.C."/>
            <person name="Borkovich K.A."/>
            <person name="Coleman J.J."/>
            <person name="Daboussi M.J."/>
            <person name="Di Pietro A."/>
            <person name="Dufresne M."/>
            <person name="Freitag M."/>
            <person name="Grabherr M."/>
            <person name="Henrissat B."/>
            <person name="Houterman P.M."/>
            <person name="Kang S."/>
            <person name="Shim W.B."/>
            <person name="Woloshuk C."/>
            <person name="Xie X."/>
            <person name="Xu J.R."/>
            <person name="Antoniw J."/>
            <person name="Baker S.E."/>
            <person name="Bluhm B.H."/>
            <person name="Breakspear A."/>
            <person name="Brown D.W."/>
            <person name="Butchko R.A."/>
            <person name="Chapman S."/>
            <person name="Coulson R."/>
            <person name="Coutinho P.M."/>
            <person name="Danchin E.G."/>
            <person name="Diener A."/>
            <person name="Gale L.R."/>
            <person name="Gardiner D.M."/>
            <person name="Goff S."/>
            <person name="Hammond-Kosack K.E."/>
            <person name="Hilburn K."/>
            <person name="Hua-Van A."/>
            <person name="Jonkers W."/>
            <person name="Kazan K."/>
            <person name="Kodira C.D."/>
            <person name="Koehrsen M."/>
            <person name="Kumar L."/>
            <person name="Lee Y.H."/>
            <person name="Li L."/>
            <person name="Manners J.M."/>
            <person name="Miranda-Saavedra D."/>
            <person name="Mukherjee M."/>
            <person name="Park G."/>
            <person name="Park J."/>
            <person name="Park S.Y."/>
            <person name="Proctor R.H."/>
            <person name="Regev A."/>
            <person name="Ruiz-Roldan M.C."/>
            <person name="Sain D."/>
            <person name="Sakthikumar S."/>
            <person name="Sykes S."/>
            <person name="Schwartz D.C."/>
            <person name="Turgeon B.G."/>
            <person name="Wapinski I."/>
            <person name="Yoder O."/>
            <person name="Young S."/>
            <person name="Zeng Q."/>
            <person name="Zhou S."/>
            <person name="Galagan J."/>
            <person name="Cuomo C.A."/>
            <person name="Kistler H.C."/>
            <person name="Rep M."/>
        </authorList>
    </citation>
    <scope>NUCLEOTIDE SEQUENCE [LARGE SCALE GENOMIC DNA]</scope>
    <source>
        <strain evidence="3">4287</strain>
    </source>
</reference>
<name>A0A0J9VXK5_FUSO4</name>
<dbReference type="RefSeq" id="XP_018251905.1">
    <property type="nucleotide sequence ID" value="XM_018401286.1"/>
</dbReference>
<sequence length="54" mass="6168">MYRNAEKAPKHTRVYPEPANTGGSYGLFSNGIESRQKKPQKETAKRTRMPFLQA</sequence>
<protein>
    <submittedName>
        <fullName evidence="3">Uncharacterized protein</fullName>
    </submittedName>
</protein>
<evidence type="ECO:0000313" key="2">
    <source>
        <dbReference type="EMBL" id="KNB13860.1"/>
    </source>
</evidence>
<accession>A0A0J9VXK5</accession>
<evidence type="ECO:0000313" key="3">
    <source>
        <dbReference type="EMBL" id="KNB15501.1"/>
    </source>
</evidence>
<dbReference type="VEuPathDB" id="FungiDB:FOXG_20959"/>
<dbReference type="RefSeq" id="XP_018253546.1">
    <property type="nucleotide sequence ID" value="XM_018401682.1"/>
</dbReference>
<gene>
    <name evidence="2" type="ORF">FOXG_20959</name>
    <name evidence="3" type="ORF">FOXG_21349</name>
</gene>
<feature type="region of interest" description="Disordered" evidence="1">
    <location>
        <begin position="1"/>
        <end position="54"/>
    </location>
</feature>
<dbReference type="GeneID" id="28961665"/>
<dbReference type="EMBL" id="DS231716">
    <property type="protein sequence ID" value="KNB15501.1"/>
    <property type="molecule type" value="Genomic_DNA"/>
</dbReference>
<feature type="compositionally biased region" description="Basic and acidic residues" evidence="1">
    <location>
        <begin position="34"/>
        <end position="45"/>
    </location>
</feature>
<organism evidence="3 4">
    <name type="scientific">Fusarium oxysporum f. sp. lycopersici (strain 4287 / CBS 123668 / FGSC 9935 / NRRL 34936)</name>
    <name type="common">Fusarium vascular wilt of tomato</name>
    <dbReference type="NCBI Taxonomy" id="426428"/>
    <lineage>
        <taxon>Eukaryota</taxon>
        <taxon>Fungi</taxon>
        <taxon>Dikarya</taxon>
        <taxon>Ascomycota</taxon>
        <taxon>Pezizomycotina</taxon>
        <taxon>Sordariomycetes</taxon>
        <taxon>Hypocreomycetidae</taxon>
        <taxon>Hypocreales</taxon>
        <taxon>Nectriaceae</taxon>
        <taxon>Fusarium</taxon>
        <taxon>Fusarium oxysporum species complex</taxon>
    </lineage>
</organism>
<dbReference type="GeneID" id="28962055"/>
<dbReference type="Proteomes" id="UP000009097">
    <property type="component" value="Unassembled WGS sequence"/>
</dbReference>